<reference evidence="3 4" key="1">
    <citation type="journal article" date="2024" name="Environ. Microbiol.">
        <title>Novel evolutionary insights on the interactions of the Holosporales (Alphaproteobacteria) with eukaryotic hosts from comparative genomics.</title>
        <authorList>
            <person name="Giovannini M."/>
            <person name="Petroni G."/>
            <person name="Castelli M."/>
        </authorList>
    </citation>
    <scope>NUCLEOTIDE SEQUENCE [LARGE SCALE GENOMIC DNA]</scope>
    <source>
        <strain evidence="3 4">US_Bl 15I1</strain>
    </source>
</reference>
<feature type="compositionally biased region" description="Low complexity" evidence="1">
    <location>
        <begin position="39"/>
        <end position="65"/>
    </location>
</feature>
<feature type="signal peptide" evidence="2">
    <location>
        <begin position="1"/>
        <end position="24"/>
    </location>
</feature>
<dbReference type="Proteomes" id="UP001330434">
    <property type="component" value="Chromosome"/>
</dbReference>
<name>A0ABZ2C540_9PROT</name>
<feature type="chain" id="PRO_5046882130" description="Proteophosphoglycan ppg4" evidence="2">
    <location>
        <begin position="25"/>
        <end position="104"/>
    </location>
</feature>
<evidence type="ECO:0000313" key="4">
    <source>
        <dbReference type="Proteomes" id="UP001330434"/>
    </source>
</evidence>
<dbReference type="RefSeq" id="WP_331256228.1">
    <property type="nucleotide sequence ID" value="NZ_CP133270.1"/>
</dbReference>
<gene>
    <name evidence="3" type="ORF">Bealeia1_01700</name>
</gene>
<evidence type="ECO:0000313" key="3">
    <source>
        <dbReference type="EMBL" id="WVX67493.1"/>
    </source>
</evidence>
<organism evidence="3 4">
    <name type="scientific">Candidatus Bealeia paramacronuclearis</name>
    <dbReference type="NCBI Taxonomy" id="1921001"/>
    <lineage>
        <taxon>Bacteria</taxon>
        <taxon>Pseudomonadati</taxon>
        <taxon>Pseudomonadota</taxon>
        <taxon>Alphaproteobacteria</taxon>
        <taxon>Holosporales</taxon>
        <taxon>Holosporaceae</taxon>
        <taxon>Candidatus Bealeia</taxon>
    </lineage>
</organism>
<dbReference type="EMBL" id="CP133270">
    <property type="protein sequence ID" value="WVX67493.1"/>
    <property type="molecule type" value="Genomic_DNA"/>
</dbReference>
<feature type="region of interest" description="Disordered" evidence="1">
    <location>
        <begin position="21"/>
        <end position="104"/>
    </location>
</feature>
<protein>
    <recommendedName>
        <fullName evidence="5">Proteophosphoglycan ppg4</fullName>
    </recommendedName>
</protein>
<accession>A0ABZ2C540</accession>
<feature type="compositionally biased region" description="Basic and acidic residues" evidence="1">
    <location>
        <begin position="69"/>
        <end position="81"/>
    </location>
</feature>
<sequence>MSKVLLSTTMLVALLAIGIETAKADDSAPAPTGNATGITTPSTNSTSAATGSSTDSSTGTSTPSNVVGDAKDSTHANDQEKSPASGTPSAQSTQASETPDTVAK</sequence>
<keyword evidence="4" id="KW-1185">Reference proteome</keyword>
<evidence type="ECO:0000256" key="2">
    <source>
        <dbReference type="SAM" id="SignalP"/>
    </source>
</evidence>
<keyword evidence="2" id="KW-0732">Signal</keyword>
<evidence type="ECO:0000256" key="1">
    <source>
        <dbReference type="SAM" id="MobiDB-lite"/>
    </source>
</evidence>
<evidence type="ECO:0008006" key="5">
    <source>
        <dbReference type="Google" id="ProtNLM"/>
    </source>
</evidence>
<proteinExistence type="predicted"/>
<feature type="compositionally biased region" description="Polar residues" evidence="1">
    <location>
        <begin position="82"/>
        <end position="104"/>
    </location>
</feature>